<dbReference type="Pfam" id="PF03629">
    <property type="entry name" value="SASA"/>
    <property type="match status" value="2"/>
</dbReference>
<gene>
    <name evidence="3" type="ORF">U0035_00945</name>
</gene>
<dbReference type="PANTHER" id="PTHR22901">
    <property type="entry name" value="SIALATE O-ACETYLESTERASE"/>
    <property type="match status" value="1"/>
</dbReference>
<evidence type="ECO:0000313" key="4">
    <source>
        <dbReference type="Proteomes" id="UP001325680"/>
    </source>
</evidence>
<protein>
    <submittedName>
        <fullName evidence="3">Sialate O-acetylesterase</fullName>
    </submittedName>
</protein>
<feature type="domain" description="Sialate O-acetylesterase" evidence="2">
    <location>
        <begin position="102"/>
        <end position="207"/>
    </location>
</feature>
<dbReference type="EMBL" id="CP139960">
    <property type="protein sequence ID" value="WQD38709.1"/>
    <property type="molecule type" value="Genomic_DNA"/>
</dbReference>
<evidence type="ECO:0000256" key="1">
    <source>
        <dbReference type="ARBA" id="ARBA00022801"/>
    </source>
</evidence>
<keyword evidence="4" id="KW-1185">Reference proteome</keyword>
<dbReference type="Proteomes" id="UP001325680">
    <property type="component" value="Chromosome"/>
</dbReference>
<dbReference type="SUPFAM" id="SSF49785">
    <property type="entry name" value="Galactose-binding domain-like"/>
    <property type="match status" value="1"/>
</dbReference>
<dbReference type="PANTHER" id="PTHR22901:SF0">
    <property type="entry name" value="SIALATE O-ACETYLESTERASE"/>
    <property type="match status" value="1"/>
</dbReference>
<reference evidence="3 4" key="1">
    <citation type="submission" date="2023-12" db="EMBL/GenBank/DDBJ databases">
        <title>Genome sequencing and assembly of bacterial species from a model synthetic community.</title>
        <authorList>
            <person name="Hogle S.L."/>
        </authorList>
    </citation>
    <scope>NUCLEOTIDE SEQUENCE [LARGE SCALE GENOMIC DNA]</scope>
    <source>
        <strain evidence="3 4">HAMBI_3031</strain>
    </source>
</reference>
<name>A0ABZ0W6Z0_9BACT</name>
<dbReference type="InterPro" id="IPR039329">
    <property type="entry name" value="SIAE"/>
</dbReference>
<dbReference type="Gene3D" id="3.40.50.1110">
    <property type="entry name" value="SGNH hydrolase"/>
    <property type="match status" value="1"/>
</dbReference>
<evidence type="ECO:0000259" key="2">
    <source>
        <dbReference type="Pfam" id="PF03629"/>
    </source>
</evidence>
<dbReference type="InterPro" id="IPR008979">
    <property type="entry name" value="Galactose-bd-like_sf"/>
</dbReference>
<accession>A0ABZ0W6Z0</accession>
<proteinExistence type="predicted"/>
<dbReference type="RefSeq" id="WP_114792639.1">
    <property type="nucleotide sequence ID" value="NZ_CP139960.1"/>
</dbReference>
<keyword evidence="1" id="KW-0378">Hydrolase</keyword>
<feature type="domain" description="Sialate O-acetylesterase" evidence="2">
    <location>
        <begin position="426"/>
        <end position="532"/>
    </location>
</feature>
<dbReference type="InterPro" id="IPR005181">
    <property type="entry name" value="SASA"/>
</dbReference>
<organism evidence="3 4">
    <name type="scientific">Niabella yanshanensis</name>
    <dbReference type="NCBI Taxonomy" id="577386"/>
    <lineage>
        <taxon>Bacteria</taxon>
        <taxon>Pseudomonadati</taxon>
        <taxon>Bacteroidota</taxon>
        <taxon>Chitinophagia</taxon>
        <taxon>Chitinophagales</taxon>
        <taxon>Chitinophagaceae</taxon>
        <taxon>Niabella</taxon>
    </lineage>
</organism>
<evidence type="ECO:0000313" key="3">
    <source>
        <dbReference type="EMBL" id="WQD38709.1"/>
    </source>
</evidence>
<dbReference type="InterPro" id="IPR036514">
    <property type="entry name" value="SGNH_hydro_sf"/>
</dbReference>
<sequence length="644" mass="71642">MFRFLLGGLFLLISVPILSQVKLPRIIRDSMVLQRNTKINIWGWASTREKVTVRFNHKTYRATTDHSGKWTIQLASTPSGGPYRMEISGKNKIILNHILVGEVWLFSGQSNMEHMMRQHDIIYANEILTAGNPNIRQFKIPNVTSMVQPQADLPGGSWKDVNPANVMDFSAVAYFFAEKIAASHNVPVGIINATWGGTPIEAWTSEKGFANFPGQLSIITKNKDTVYLNNLRRKPGNNNGGLLAKRPTDKGQDEKWYDLSYQPKGWRNMAVPGYWEDQGVKNLDGIIWFRKELDIPASMTGKPAKMFLGRIVDADECYLNGVRIGATSYMYPQRRYPVAGGLLREGKNVLVVRVTNNGGKGGFVPDKPYQLIAGNDTVELTGYWKYKVGQVFTPLRGRGGSGGSIVANSQPAAIFNAMLAPVIPFSVKGFAWYQGESNTGKPQEYAQIQPAMIKDWRNQWQLPDAPFLFVQLPGFMDYSYVPGESGWAMFREAQARSLTVPNTAMAVTIDLGEWNDIHPDRKKEVGERLALAAEKMAYKKDIVYTGPTLQSSVKDGNKIMLTFSNTGGGLITHDGEPVSEFAIAGADKKFVWAKAVIDGNRIIVSSEEITDPKYVRYAWADNPVNPNLFNKEGLPAAPFRTDAD</sequence>
<dbReference type="Gene3D" id="2.60.120.260">
    <property type="entry name" value="Galactose-binding domain-like"/>
    <property type="match status" value="1"/>
</dbReference>
<dbReference type="SUPFAM" id="SSF52266">
    <property type="entry name" value="SGNH hydrolase"/>
    <property type="match status" value="1"/>
</dbReference>